<evidence type="ECO:0000313" key="3">
    <source>
        <dbReference type="Proteomes" id="UP000321947"/>
    </source>
</evidence>
<feature type="region of interest" description="Disordered" evidence="1">
    <location>
        <begin position="19"/>
        <end position="53"/>
    </location>
</feature>
<accession>A0A5D3BU53</accession>
<sequence length="126" mass="13778">MSSSSNVWENVDMSLNIGSPSSVLNDHYKKSSSVNHRTETNERVKKGRDEPLPPCPVAIVYRRALKGGGSQPLSRDEICDQVLGKRPDFSKGIGWRPKLKAHKTTSASSSTMSCSQSAIERDSNTS</sequence>
<comment type="caution">
    <text evidence="2">The sequence shown here is derived from an EMBL/GenBank/DDBJ whole genome shotgun (WGS) entry which is preliminary data.</text>
</comment>
<organism evidence="2 3">
    <name type="scientific">Cucumis melo var. makuwa</name>
    <name type="common">Oriental melon</name>
    <dbReference type="NCBI Taxonomy" id="1194695"/>
    <lineage>
        <taxon>Eukaryota</taxon>
        <taxon>Viridiplantae</taxon>
        <taxon>Streptophyta</taxon>
        <taxon>Embryophyta</taxon>
        <taxon>Tracheophyta</taxon>
        <taxon>Spermatophyta</taxon>
        <taxon>Magnoliopsida</taxon>
        <taxon>eudicotyledons</taxon>
        <taxon>Gunneridae</taxon>
        <taxon>Pentapetalae</taxon>
        <taxon>rosids</taxon>
        <taxon>fabids</taxon>
        <taxon>Cucurbitales</taxon>
        <taxon>Cucurbitaceae</taxon>
        <taxon>Benincaseae</taxon>
        <taxon>Cucumis</taxon>
    </lineage>
</organism>
<feature type="region of interest" description="Disordered" evidence="1">
    <location>
        <begin position="90"/>
        <end position="126"/>
    </location>
</feature>
<evidence type="ECO:0000256" key="1">
    <source>
        <dbReference type="SAM" id="MobiDB-lite"/>
    </source>
</evidence>
<dbReference type="AlphaFoldDB" id="A0A5D3BU53"/>
<feature type="compositionally biased region" description="Basic and acidic residues" evidence="1">
    <location>
        <begin position="36"/>
        <end position="51"/>
    </location>
</feature>
<dbReference type="EMBL" id="SSTD01015580">
    <property type="protein sequence ID" value="TYK02518.1"/>
    <property type="molecule type" value="Genomic_DNA"/>
</dbReference>
<protein>
    <submittedName>
        <fullName evidence="2">Zinc finger protein ZPR1-like protein</fullName>
    </submittedName>
</protein>
<dbReference type="Proteomes" id="UP000321947">
    <property type="component" value="Unassembled WGS sequence"/>
</dbReference>
<name>A0A5D3BU53_CUCMM</name>
<gene>
    <name evidence="2" type="ORF">E5676_scaffold784G00470</name>
</gene>
<proteinExistence type="predicted"/>
<feature type="compositionally biased region" description="Low complexity" evidence="1">
    <location>
        <begin position="104"/>
        <end position="118"/>
    </location>
</feature>
<evidence type="ECO:0000313" key="2">
    <source>
        <dbReference type="EMBL" id="TYK02518.1"/>
    </source>
</evidence>
<reference evidence="2 3" key="1">
    <citation type="submission" date="2019-08" db="EMBL/GenBank/DDBJ databases">
        <title>Draft genome sequences of two oriental melons (Cucumis melo L. var makuwa).</title>
        <authorList>
            <person name="Kwon S.-Y."/>
        </authorList>
    </citation>
    <scope>NUCLEOTIDE SEQUENCE [LARGE SCALE GENOMIC DNA]</scope>
    <source>
        <strain evidence="3">cv. Chang Bougi</strain>
        <tissue evidence="2">Leaf</tissue>
    </source>
</reference>